<reference evidence="1 2" key="4">
    <citation type="journal article" date="2020" name="Sci. Rep.">
        <title>beta-carboline chemical signals induce reveromycin production through a LuxR family regulator in Streptomyces sp. SN-593.</title>
        <authorList>
            <person name="Panthee S."/>
            <person name="Kito N."/>
            <person name="Hayashi T."/>
            <person name="Shimizu T."/>
            <person name="Ishikawa J."/>
            <person name="Hamamoto H."/>
            <person name="Osada H."/>
            <person name="Takahashi S."/>
        </authorList>
    </citation>
    <scope>NUCLEOTIDE SEQUENCE [LARGE SCALE GENOMIC DNA]</scope>
    <source>
        <strain evidence="1 2">SN-593</strain>
    </source>
</reference>
<sequence length="357" mass="37499">MTRSAPSGADAALIAALAGLGLTVSQAQLERWRAAHYLPPHPREHLGRGRGTASHLLPQTVARAAWLAAASRQGRALPVAAAWACWAADGSPGGMARLRTAVVDQLDRYGKLLAAGNARDNNSWQRRHNAAKAAARRVPDLDQHALLRAIATTAARDPAAVAPLPRVDRGLALVLGRLLAGGGEDVGEDELLDALCQVLPEQAEALRTAAAARDAAGHGGTWEGFPLAGGWPALQHAVQAAPDHALRRAVELVTATAAALELLLVHLGSAAQAGLPAPPTGLDVEAVPDAMTTALADPMWDEWGRHMPLHSDSPAWPTVAAYQTALTLLLPGRADALAGYRERTEQLIRRTRNPVQP</sequence>
<dbReference type="RefSeq" id="WP_202231796.1">
    <property type="nucleotide sequence ID" value="NZ_AP018365.1"/>
</dbReference>
<organism evidence="1 2">
    <name type="scientific">Actinacidiphila reveromycinica</name>
    <dbReference type="NCBI Taxonomy" id="659352"/>
    <lineage>
        <taxon>Bacteria</taxon>
        <taxon>Bacillati</taxon>
        <taxon>Actinomycetota</taxon>
        <taxon>Actinomycetes</taxon>
        <taxon>Kitasatosporales</taxon>
        <taxon>Streptomycetaceae</taxon>
        <taxon>Actinacidiphila</taxon>
    </lineage>
</organism>
<dbReference type="EMBL" id="AP018365">
    <property type="protein sequence ID" value="BBA95231.1"/>
    <property type="molecule type" value="Genomic_DNA"/>
</dbReference>
<reference evidence="1 2" key="1">
    <citation type="journal article" date="2010" name="J. Bacteriol.">
        <title>Biochemical characterization of a novel indole prenyltransferase from Streptomyces sp. SN-593.</title>
        <authorList>
            <person name="Takahashi S."/>
            <person name="Takagi H."/>
            <person name="Toyoda A."/>
            <person name="Uramoto M."/>
            <person name="Nogawa T."/>
            <person name="Ueki M."/>
            <person name="Sakaki Y."/>
            <person name="Osada H."/>
        </authorList>
    </citation>
    <scope>NUCLEOTIDE SEQUENCE [LARGE SCALE GENOMIC DNA]</scope>
    <source>
        <strain evidence="1 2">SN-593</strain>
    </source>
</reference>
<dbReference type="Proteomes" id="UP000595703">
    <property type="component" value="Chromosome"/>
</dbReference>
<name>A0A7U3UME5_9ACTN</name>
<accession>A0A7U3UME5</accession>
<dbReference type="KEGG" id="arev:RVR_9"/>
<reference evidence="1 2" key="2">
    <citation type="journal article" date="2011" name="J. Antibiot.">
        <title>Furaquinocins I and J: novel polyketide isoprenoid hybrid compounds from Streptomyces reveromyceticus SN-593.</title>
        <authorList>
            <person name="Panthee S."/>
            <person name="Takahashi S."/>
            <person name="Takagi H."/>
            <person name="Nogawa T."/>
            <person name="Oowada E."/>
            <person name="Uramoto M."/>
            <person name="Osada H."/>
        </authorList>
    </citation>
    <scope>NUCLEOTIDE SEQUENCE [LARGE SCALE GENOMIC DNA]</scope>
    <source>
        <strain evidence="1 2">SN-593</strain>
    </source>
</reference>
<protein>
    <submittedName>
        <fullName evidence="1">Uncharacterized protein</fullName>
    </submittedName>
</protein>
<proteinExistence type="predicted"/>
<evidence type="ECO:0000313" key="1">
    <source>
        <dbReference type="EMBL" id="BBA95231.1"/>
    </source>
</evidence>
<evidence type="ECO:0000313" key="2">
    <source>
        <dbReference type="Proteomes" id="UP000595703"/>
    </source>
</evidence>
<keyword evidence="2" id="KW-1185">Reference proteome</keyword>
<gene>
    <name evidence="1" type="ORF">RVR_9</name>
</gene>
<reference evidence="1 2" key="3">
    <citation type="journal article" date="2011" name="Nat. Chem. Biol.">
        <title>Reveromycin A biosynthesis uses RevG and RevJ for stereospecific spiroacetal formation.</title>
        <authorList>
            <person name="Takahashi S."/>
            <person name="Toyoda A."/>
            <person name="Sekiyama Y."/>
            <person name="Takagi H."/>
            <person name="Nogawa T."/>
            <person name="Uramoto M."/>
            <person name="Suzuki R."/>
            <person name="Koshino H."/>
            <person name="Kumano T."/>
            <person name="Panthee S."/>
            <person name="Dairi T."/>
            <person name="Ishikawa J."/>
            <person name="Ikeda H."/>
            <person name="Sakaki Y."/>
            <person name="Osada H."/>
        </authorList>
    </citation>
    <scope>NUCLEOTIDE SEQUENCE [LARGE SCALE GENOMIC DNA]</scope>
    <source>
        <strain evidence="1 2">SN-593</strain>
    </source>
</reference>
<dbReference type="AlphaFoldDB" id="A0A7U3UME5"/>